<dbReference type="Proteomes" id="UP000008744">
    <property type="component" value="Unassembled WGS sequence"/>
</dbReference>
<evidence type="ECO:0000256" key="1">
    <source>
        <dbReference type="SAM" id="SignalP"/>
    </source>
</evidence>
<gene>
    <name evidence="2" type="primary">Dper\GL10331</name>
    <name evidence="2" type="ORF">Dper_GL10331</name>
</gene>
<reference evidence="2 3" key="1">
    <citation type="journal article" date="2007" name="Nature">
        <title>Evolution of genes and genomes on the Drosophila phylogeny.</title>
        <authorList>
            <consortium name="Drosophila 12 Genomes Consortium"/>
            <person name="Clark A.G."/>
            <person name="Eisen M.B."/>
            <person name="Smith D.R."/>
            <person name="Bergman C.M."/>
            <person name="Oliver B."/>
            <person name="Markow T.A."/>
            <person name="Kaufman T.C."/>
            <person name="Kellis M."/>
            <person name="Gelbart W."/>
            <person name="Iyer V.N."/>
            <person name="Pollard D.A."/>
            <person name="Sackton T.B."/>
            <person name="Larracuente A.M."/>
            <person name="Singh N.D."/>
            <person name="Abad J.P."/>
            <person name="Abt D.N."/>
            <person name="Adryan B."/>
            <person name="Aguade M."/>
            <person name="Akashi H."/>
            <person name="Anderson W.W."/>
            <person name="Aquadro C.F."/>
            <person name="Ardell D.H."/>
            <person name="Arguello R."/>
            <person name="Artieri C.G."/>
            <person name="Barbash D.A."/>
            <person name="Barker D."/>
            <person name="Barsanti P."/>
            <person name="Batterham P."/>
            <person name="Batzoglou S."/>
            <person name="Begun D."/>
            <person name="Bhutkar A."/>
            <person name="Blanco E."/>
            <person name="Bosak S.A."/>
            <person name="Bradley R.K."/>
            <person name="Brand A.D."/>
            <person name="Brent M.R."/>
            <person name="Brooks A.N."/>
            <person name="Brown R.H."/>
            <person name="Butlin R.K."/>
            <person name="Caggese C."/>
            <person name="Calvi B.R."/>
            <person name="Bernardo de Carvalho A."/>
            <person name="Caspi A."/>
            <person name="Castrezana S."/>
            <person name="Celniker S.E."/>
            <person name="Chang J.L."/>
            <person name="Chapple C."/>
            <person name="Chatterji S."/>
            <person name="Chinwalla A."/>
            <person name="Civetta A."/>
            <person name="Clifton S.W."/>
            <person name="Comeron J.M."/>
            <person name="Costello J.C."/>
            <person name="Coyne J.A."/>
            <person name="Daub J."/>
            <person name="David R.G."/>
            <person name="Delcher A.L."/>
            <person name="Delehaunty K."/>
            <person name="Do C.B."/>
            <person name="Ebling H."/>
            <person name="Edwards K."/>
            <person name="Eickbush T."/>
            <person name="Evans J.D."/>
            <person name="Filipski A."/>
            <person name="Findeiss S."/>
            <person name="Freyhult E."/>
            <person name="Fulton L."/>
            <person name="Fulton R."/>
            <person name="Garcia A.C."/>
            <person name="Gardiner A."/>
            <person name="Garfield D.A."/>
            <person name="Garvin B.E."/>
            <person name="Gibson G."/>
            <person name="Gilbert D."/>
            <person name="Gnerre S."/>
            <person name="Godfrey J."/>
            <person name="Good R."/>
            <person name="Gotea V."/>
            <person name="Gravely B."/>
            <person name="Greenberg A.J."/>
            <person name="Griffiths-Jones S."/>
            <person name="Gross S."/>
            <person name="Guigo R."/>
            <person name="Gustafson E.A."/>
            <person name="Haerty W."/>
            <person name="Hahn M.W."/>
            <person name="Halligan D.L."/>
            <person name="Halpern A.L."/>
            <person name="Halter G.M."/>
            <person name="Han M.V."/>
            <person name="Heger A."/>
            <person name="Hillier L."/>
            <person name="Hinrichs A.S."/>
            <person name="Holmes I."/>
            <person name="Hoskins R.A."/>
            <person name="Hubisz M.J."/>
            <person name="Hultmark D."/>
            <person name="Huntley M.A."/>
            <person name="Jaffe D.B."/>
            <person name="Jagadeeshan S."/>
            <person name="Jeck W.R."/>
            <person name="Johnson J."/>
            <person name="Jones C.D."/>
            <person name="Jordan W.C."/>
            <person name="Karpen G.H."/>
            <person name="Kataoka E."/>
            <person name="Keightley P.D."/>
            <person name="Kheradpour P."/>
            <person name="Kirkness E.F."/>
            <person name="Koerich L.B."/>
            <person name="Kristiansen K."/>
            <person name="Kudrna D."/>
            <person name="Kulathinal R.J."/>
            <person name="Kumar S."/>
            <person name="Kwok R."/>
            <person name="Lander E."/>
            <person name="Langley C.H."/>
            <person name="Lapoint R."/>
            <person name="Lazzaro B.P."/>
            <person name="Lee S.J."/>
            <person name="Levesque L."/>
            <person name="Li R."/>
            <person name="Lin C.F."/>
            <person name="Lin M.F."/>
            <person name="Lindblad-Toh K."/>
            <person name="Llopart A."/>
            <person name="Long M."/>
            <person name="Low L."/>
            <person name="Lozovsky E."/>
            <person name="Lu J."/>
            <person name="Luo M."/>
            <person name="Machado C.A."/>
            <person name="Makalowski W."/>
            <person name="Marzo M."/>
            <person name="Matsuda M."/>
            <person name="Matzkin L."/>
            <person name="McAllister B."/>
            <person name="McBride C.S."/>
            <person name="McKernan B."/>
            <person name="McKernan K."/>
            <person name="Mendez-Lago M."/>
            <person name="Minx P."/>
            <person name="Mollenhauer M.U."/>
            <person name="Montooth K."/>
            <person name="Mount S.M."/>
            <person name="Mu X."/>
            <person name="Myers E."/>
            <person name="Negre B."/>
            <person name="Newfeld S."/>
            <person name="Nielsen R."/>
            <person name="Noor M.A."/>
            <person name="O'Grady P."/>
            <person name="Pachter L."/>
            <person name="Papaceit M."/>
            <person name="Parisi M.J."/>
            <person name="Parisi M."/>
            <person name="Parts L."/>
            <person name="Pedersen J.S."/>
            <person name="Pesole G."/>
            <person name="Phillippy A.M."/>
            <person name="Ponting C.P."/>
            <person name="Pop M."/>
            <person name="Porcelli D."/>
            <person name="Powell J.R."/>
            <person name="Prohaska S."/>
            <person name="Pruitt K."/>
            <person name="Puig M."/>
            <person name="Quesneville H."/>
            <person name="Ram K.R."/>
            <person name="Rand D."/>
            <person name="Rasmussen M.D."/>
            <person name="Reed L.K."/>
            <person name="Reenan R."/>
            <person name="Reily A."/>
            <person name="Remington K.A."/>
            <person name="Rieger T.T."/>
            <person name="Ritchie M.G."/>
            <person name="Robin C."/>
            <person name="Rogers Y.H."/>
            <person name="Rohde C."/>
            <person name="Rozas J."/>
            <person name="Rubenfield M.J."/>
            <person name="Ruiz A."/>
            <person name="Russo S."/>
            <person name="Salzberg S.L."/>
            <person name="Sanchez-Gracia A."/>
            <person name="Saranga D.J."/>
            <person name="Sato H."/>
            <person name="Schaeffer S.W."/>
            <person name="Schatz M.C."/>
            <person name="Schlenke T."/>
            <person name="Schwartz R."/>
            <person name="Segarra C."/>
            <person name="Singh R.S."/>
            <person name="Sirot L."/>
            <person name="Sirota M."/>
            <person name="Sisneros N.B."/>
            <person name="Smith C.D."/>
            <person name="Smith T.F."/>
            <person name="Spieth J."/>
            <person name="Stage D.E."/>
            <person name="Stark A."/>
            <person name="Stephan W."/>
            <person name="Strausberg R.L."/>
            <person name="Strempel S."/>
            <person name="Sturgill D."/>
            <person name="Sutton G."/>
            <person name="Sutton G.G."/>
            <person name="Tao W."/>
            <person name="Teichmann S."/>
            <person name="Tobari Y.N."/>
            <person name="Tomimura Y."/>
            <person name="Tsolas J.M."/>
            <person name="Valente V.L."/>
            <person name="Venter E."/>
            <person name="Venter J.C."/>
            <person name="Vicario S."/>
            <person name="Vieira F.G."/>
            <person name="Vilella A.J."/>
            <person name="Villasante A."/>
            <person name="Walenz B."/>
            <person name="Wang J."/>
            <person name="Wasserman M."/>
            <person name="Watts T."/>
            <person name="Wilson D."/>
            <person name="Wilson R.K."/>
            <person name="Wing R.A."/>
            <person name="Wolfner M.F."/>
            <person name="Wong A."/>
            <person name="Wong G.K."/>
            <person name="Wu C.I."/>
            <person name="Wu G."/>
            <person name="Yamamoto D."/>
            <person name="Yang H.P."/>
            <person name="Yang S.P."/>
            <person name="Yorke J.A."/>
            <person name="Yoshida K."/>
            <person name="Zdobnov E."/>
            <person name="Zhang P."/>
            <person name="Zhang Y."/>
            <person name="Zimin A.V."/>
            <person name="Baldwin J."/>
            <person name="Abdouelleil A."/>
            <person name="Abdulkadir J."/>
            <person name="Abebe A."/>
            <person name="Abera B."/>
            <person name="Abreu J."/>
            <person name="Acer S.C."/>
            <person name="Aftuck L."/>
            <person name="Alexander A."/>
            <person name="An P."/>
            <person name="Anderson E."/>
            <person name="Anderson S."/>
            <person name="Arachi H."/>
            <person name="Azer M."/>
            <person name="Bachantsang P."/>
            <person name="Barry A."/>
            <person name="Bayul T."/>
            <person name="Berlin A."/>
            <person name="Bessette D."/>
            <person name="Bloom T."/>
            <person name="Blye J."/>
            <person name="Boguslavskiy L."/>
            <person name="Bonnet C."/>
            <person name="Boukhgalter B."/>
            <person name="Bourzgui I."/>
            <person name="Brown A."/>
            <person name="Cahill P."/>
            <person name="Channer S."/>
            <person name="Cheshatsang Y."/>
            <person name="Chuda L."/>
            <person name="Citroen M."/>
            <person name="Collymore A."/>
            <person name="Cooke P."/>
            <person name="Costello M."/>
            <person name="D'Aco K."/>
            <person name="Daza R."/>
            <person name="De Haan G."/>
            <person name="DeGray S."/>
            <person name="DeMaso C."/>
            <person name="Dhargay N."/>
            <person name="Dooley K."/>
            <person name="Dooley E."/>
            <person name="Doricent M."/>
            <person name="Dorje P."/>
            <person name="Dorjee K."/>
            <person name="Dupes A."/>
            <person name="Elong R."/>
            <person name="Falk J."/>
            <person name="Farina A."/>
            <person name="Faro S."/>
            <person name="Ferguson D."/>
            <person name="Fisher S."/>
            <person name="Foley C.D."/>
            <person name="Franke A."/>
            <person name="Friedrich D."/>
            <person name="Gadbois L."/>
            <person name="Gearin G."/>
            <person name="Gearin C.R."/>
            <person name="Giannoukos G."/>
            <person name="Goode T."/>
            <person name="Graham J."/>
            <person name="Grandbois E."/>
            <person name="Grewal S."/>
            <person name="Gyaltsen K."/>
            <person name="Hafez N."/>
            <person name="Hagos B."/>
            <person name="Hall J."/>
            <person name="Henson C."/>
            <person name="Hollinger A."/>
            <person name="Honan T."/>
            <person name="Huard M.D."/>
            <person name="Hughes L."/>
            <person name="Hurhula B."/>
            <person name="Husby M.E."/>
            <person name="Kamat A."/>
            <person name="Kanga B."/>
            <person name="Kashin S."/>
            <person name="Khazanovich D."/>
            <person name="Kisner P."/>
            <person name="Lance K."/>
            <person name="Lara M."/>
            <person name="Lee W."/>
            <person name="Lennon N."/>
            <person name="Letendre F."/>
            <person name="LeVine R."/>
            <person name="Lipovsky A."/>
            <person name="Liu X."/>
            <person name="Liu J."/>
            <person name="Liu S."/>
            <person name="Lokyitsang T."/>
            <person name="Lokyitsang Y."/>
            <person name="Lubonja R."/>
            <person name="Lui A."/>
            <person name="MacDonald P."/>
            <person name="Magnisalis V."/>
            <person name="Maru K."/>
            <person name="Matthews C."/>
            <person name="McCusker W."/>
            <person name="McDonough S."/>
            <person name="Mehta T."/>
            <person name="Meldrim J."/>
            <person name="Meneus L."/>
            <person name="Mihai O."/>
            <person name="Mihalev A."/>
            <person name="Mihova T."/>
            <person name="Mittelman R."/>
            <person name="Mlenga V."/>
            <person name="Montmayeur A."/>
            <person name="Mulrain L."/>
            <person name="Navidi A."/>
            <person name="Naylor J."/>
            <person name="Negash T."/>
            <person name="Nguyen T."/>
            <person name="Nguyen N."/>
            <person name="Nicol R."/>
            <person name="Norbu C."/>
            <person name="Norbu N."/>
            <person name="Novod N."/>
            <person name="O'Neill B."/>
            <person name="Osman S."/>
            <person name="Markiewicz E."/>
            <person name="Oyono O.L."/>
            <person name="Patti C."/>
            <person name="Phunkhang P."/>
            <person name="Pierre F."/>
            <person name="Priest M."/>
            <person name="Raghuraman S."/>
            <person name="Rege F."/>
            <person name="Reyes R."/>
            <person name="Rise C."/>
            <person name="Rogov P."/>
            <person name="Ross K."/>
            <person name="Ryan E."/>
            <person name="Settipalli S."/>
            <person name="Shea T."/>
            <person name="Sherpa N."/>
            <person name="Shi L."/>
            <person name="Shih D."/>
            <person name="Sparrow T."/>
            <person name="Spaulding J."/>
            <person name="Stalker J."/>
            <person name="Stange-Thomann N."/>
            <person name="Stavropoulos S."/>
            <person name="Stone C."/>
            <person name="Strader C."/>
            <person name="Tesfaye S."/>
            <person name="Thomson T."/>
            <person name="Thoulutsang Y."/>
            <person name="Thoulutsang D."/>
            <person name="Topham K."/>
            <person name="Topping I."/>
            <person name="Tsamla T."/>
            <person name="Vassiliev H."/>
            <person name="Vo A."/>
            <person name="Wangchuk T."/>
            <person name="Wangdi T."/>
            <person name="Weiand M."/>
            <person name="Wilkinson J."/>
            <person name="Wilson A."/>
            <person name="Yadav S."/>
            <person name="Young G."/>
            <person name="Yu Q."/>
            <person name="Zembek L."/>
            <person name="Zhong D."/>
            <person name="Zimmer A."/>
            <person name="Zwirko Z."/>
            <person name="Jaffe D.B."/>
            <person name="Alvarez P."/>
            <person name="Brockman W."/>
            <person name="Butler J."/>
            <person name="Chin C."/>
            <person name="Gnerre S."/>
            <person name="Grabherr M."/>
            <person name="Kleber M."/>
            <person name="Mauceli E."/>
            <person name="MacCallum I."/>
        </authorList>
    </citation>
    <scope>NUCLEOTIDE SEQUENCE [LARGE SCALE GENOMIC DNA]</scope>
    <source>
        <strain evidence="3">MSH-3 / Tucson 14011-0111.49</strain>
    </source>
</reference>
<proteinExistence type="predicted"/>
<dbReference type="EMBL" id="CH479229">
    <property type="protein sequence ID" value="EDW36470.1"/>
    <property type="molecule type" value="Genomic_DNA"/>
</dbReference>
<dbReference type="HOGENOM" id="CLU_2443160_0_0_1"/>
<evidence type="ECO:0000313" key="3">
    <source>
        <dbReference type="Proteomes" id="UP000008744"/>
    </source>
</evidence>
<protein>
    <submittedName>
        <fullName evidence="2">GL10331</fullName>
    </submittedName>
</protein>
<name>B4H9J4_DROPE</name>
<keyword evidence="3" id="KW-1185">Reference proteome</keyword>
<dbReference type="STRING" id="7234.B4H9J4"/>
<dbReference type="AlphaFoldDB" id="B4H9J4"/>
<accession>B4H9J4</accession>
<feature type="chain" id="PRO_5002805175" evidence="1">
    <location>
        <begin position="17"/>
        <end position="90"/>
    </location>
</feature>
<feature type="signal peptide" evidence="1">
    <location>
        <begin position="1"/>
        <end position="16"/>
    </location>
</feature>
<organism evidence="3">
    <name type="scientific">Drosophila persimilis</name>
    <name type="common">Fruit fly</name>
    <dbReference type="NCBI Taxonomy" id="7234"/>
    <lineage>
        <taxon>Eukaryota</taxon>
        <taxon>Metazoa</taxon>
        <taxon>Ecdysozoa</taxon>
        <taxon>Arthropoda</taxon>
        <taxon>Hexapoda</taxon>
        <taxon>Insecta</taxon>
        <taxon>Pterygota</taxon>
        <taxon>Neoptera</taxon>
        <taxon>Endopterygota</taxon>
        <taxon>Diptera</taxon>
        <taxon>Brachycera</taxon>
        <taxon>Muscomorpha</taxon>
        <taxon>Ephydroidea</taxon>
        <taxon>Drosophilidae</taxon>
        <taxon>Drosophila</taxon>
        <taxon>Sophophora</taxon>
    </lineage>
</organism>
<sequence>MATTLLGLLQVLQYNAHEICQNQVTDEHQFGGSKTEGQRYLRTKKAKADQTIAIPCYLLLSKTVNSPLKMGLEPLSRLPWIAQQLQTAAD</sequence>
<keyword evidence="1" id="KW-0732">Signal</keyword>
<evidence type="ECO:0000313" key="2">
    <source>
        <dbReference type="EMBL" id="EDW36470.1"/>
    </source>
</evidence>